<comment type="catalytic activity">
    <reaction evidence="8">
        <text>fluoride(in) = fluoride(out)</text>
        <dbReference type="Rhea" id="RHEA:76159"/>
        <dbReference type="ChEBI" id="CHEBI:17051"/>
    </reaction>
    <physiologicalReaction direction="left-to-right" evidence="8">
        <dbReference type="Rhea" id="RHEA:76160"/>
    </physiologicalReaction>
</comment>
<evidence type="ECO:0000256" key="2">
    <source>
        <dbReference type="ARBA" id="ARBA00022475"/>
    </source>
</evidence>
<keyword evidence="10" id="KW-0479">Metal-binding</keyword>
<feature type="binding site" evidence="10">
    <location>
        <position position="75"/>
    </location>
    <ligand>
        <name>Na(+)</name>
        <dbReference type="ChEBI" id="CHEBI:29101"/>
        <note>structural</note>
    </ligand>
</feature>
<dbReference type="EMBL" id="JBAWSV010000002">
    <property type="protein sequence ID" value="MEI4829136.1"/>
    <property type="molecule type" value="Genomic_DNA"/>
</dbReference>
<evidence type="ECO:0000256" key="8">
    <source>
        <dbReference type="ARBA" id="ARBA00035585"/>
    </source>
</evidence>
<keyword evidence="2 10" id="KW-1003">Cell membrane</keyword>
<evidence type="ECO:0000256" key="10">
    <source>
        <dbReference type="HAMAP-Rule" id="MF_00454"/>
    </source>
</evidence>
<comment type="activity regulation">
    <text evidence="10">Na(+) is not transported, but it plays an essential structural role and its presence is essential for fluoride channel function.</text>
</comment>
<comment type="caution">
    <text evidence="11">The sequence shown here is derived from an EMBL/GenBank/DDBJ whole genome shotgun (WGS) entry which is preliminary data.</text>
</comment>
<dbReference type="RefSeq" id="WP_336481531.1">
    <property type="nucleotide sequence ID" value="NZ_JBAWSV010000002.1"/>
</dbReference>
<feature type="transmembrane region" description="Helical" evidence="10">
    <location>
        <begin position="63"/>
        <end position="83"/>
    </location>
</feature>
<dbReference type="InterPro" id="IPR003691">
    <property type="entry name" value="FluC"/>
</dbReference>
<name>A0ABU8FTI5_9BACI</name>
<comment type="subcellular location">
    <subcellularLocation>
        <location evidence="1 10">Cell membrane</location>
        <topology evidence="1 10">Multi-pass membrane protein</topology>
    </subcellularLocation>
</comment>
<feature type="binding site" evidence="10">
    <location>
        <position position="78"/>
    </location>
    <ligand>
        <name>Na(+)</name>
        <dbReference type="ChEBI" id="CHEBI:29101"/>
        <note>structural</note>
    </ligand>
</feature>
<evidence type="ECO:0000313" key="12">
    <source>
        <dbReference type="Proteomes" id="UP001367922"/>
    </source>
</evidence>
<feature type="transmembrane region" description="Helical" evidence="10">
    <location>
        <begin position="38"/>
        <end position="56"/>
    </location>
</feature>
<evidence type="ECO:0000256" key="7">
    <source>
        <dbReference type="ARBA" id="ARBA00035120"/>
    </source>
</evidence>
<feature type="transmembrane region" description="Helical" evidence="10">
    <location>
        <begin position="95"/>
        <end position="121"/>
    </location>
</feature>
<gene>
    <name evidence="10 11" type="primary">crcB</name>
    <name evidence="10" type="synonym">fluC</name>
    <name evidence="11" type="ORF">WAX78_06685</name>
</gene>
<evidence type="ECO:0000256" key="4">
    <source>
        <dbReference type="ARBA" id="ARBA00022989"/>
    </source>
</evidence>
<dbReference type="NCBIfam" id="TIGR00494">
    <property type="entry name" value="crcB"/>
    <property type="match status" value="1"/>
</dbReference>
<evidence type="ECO:0000256" key="6">
    <source>
        <dbReference type="ARBA" id="ARBA00023303"/>
    </source>
</evidence>
<organism evidence="11 12">
    <name type="scientific">Bacillus yunxiaonensis</name>
    <dbReference type="NCBI Taxonomy" id="3127665"/>
    <lineage>
        <taxon>Bacteria</taxon>
        <taxon>Bacillati</taxon>
        <taxon>Bacillota</taxon>
        <taxon>Bacilli</taxon>
        <taxon>Bacillales</taxon>
        <taxon>Bacillaceae</taxon>
        <taxon>Bacillus</taxon>
    </lineage>
</organism>
<keyword evidence="6 10" id="KW-0407">Ion channel</keyword>
<keyword evidence="10" id="KW-0813">Transport</keyword>
<comment type="function">
    <text evidence="9 10">Fluoride-specific ion channel. Important for reducing fluoride concentration in the cell, thus reducing its toxicity.</text>
</comment>
<evidence type="ECO:0000256" key="9">
    <source>
        <dbReference type="ARBA" id="ARBA00049940"/>
    </source>
</evidence>
<proteinExistence type="inferred from homology"/>
<protein>
    <recommendedName>
        <fullName evidence="10">Fluoride-specific ion channel FluC</fullName>
    </recommendedName>
</protein>
<keyword evidence="3 10" id="KW-0812">Transmembrane</keyword>
<keyword evidence="12" id="KW-1185">Reference proteome</keyword>
<keyword evidence="4 10" id="KW-1133">Transmembrane helix</keyword>
<accession>A0ABU8FTI5</accession>
<reference evidence="11 12" key="1">
    <citation type="submission" date="2024-01" db="EMBL/GenBank/DDBJ databases">
        <title>Seven novel Bacillus-like species.</title>
        <authorList>
            <person name="Liu G."/>
        </authorList>
    </citation>
    <scope>NUCLEOTIDE SEQUENCE [LARGE SCALE GENOMIC DNA]</scope>
    <source>
        <strain evidence="11 12">FJAT-53711</strain>
    </source>
</reference>
<keyword evidence="10" id="KW-0406">Ion transport</keyword>
<comment type="similarity">
    <text evidence="7 10">Belongs to the fluoride channel Fluc/FEX (TC 1.A.43) family.</text>
</comment>
<keyword evidence="10" id="KW-0915">Sodium</keyword>
<keyword evidence="5 10" id="KW-0472">Membrane</keyword>
<sequence>MKKYIAVGIGGVIGALARYGVGQLFQPTFSTGFPLATWLANMSGSFLLAFLTMSVFRMKQVSPLMISAVGTGIIGAFTTFSTFSVETLQLLRHQALTMAFLYVSASMIGGLLVSFVGFYVGNMLYERGMRKEGNI</sequence>
<evidence type="ECO:0000313" key="11">
    <source>
        <dbReference type="EMBL" id="MEI4829136.1"/>
    </source>
</evidence>
<dbReference type="Pfam" id="PF02537">
    <property type="entry name" value="CRCB"/>
    <property type="match status" value="1"/>
</dbReference>
<dbReference type="PANTHER" id="PTHR28259">
    <property type="entry name" value="FLUORIDE EXPORT PROTEIN 1-RELATED"/>
    <property type="match status" value="1"/>
</dbReference>
<evidence type="ECO:0000256" key="1">
    <source>
        <dbReference type="ARBA" id="ARBA00004651"/>
    </source>
</evidence>
<evidence type="ECO:0000256" key="3">
    <source>
        <dbReference type="ARBA" id="ARBA00022692"/>
    </source>
</evidence>
<dbReference type="HAMAP" id="MF_00454">
    <property type="entry name" value="FluC"/>
    <property type="match status" value="1"/>
</dbReference>
<dbReference type="Proteomes" id="UP001367922">
    <property type="component" value="Unassembled WGS sequence"/>
</dbReference>
<evidence type="ECO:0000256" key="5">
    <source>
        <dbReference type="ARBA" id="ARBA00023136"/>
    </source>
</evidence>
<dbReference type="PANTHER" id="PTHR28259:SF1">
    <property type="entry name" value="FLUORIDE EXPORT PROTEIN 1-RELATED"/>
    <property type="match status" value="1"/>
</dbReference>